<dbReference type="AlphaFoldDB" id="A0A8T0D8L0"/>
<dbReference type="Proteomes" id="UP000699462">
    <property type="component" value="Unassembled WGS sequence"/>
</dbReference>
<feature type="region of interest" description="Disordered" evidence="1">
    <location>
        <begin position="857"/>
        <end position="931"/>
    </location>
</feature>
<feature type="region of interest" description="Disordered" evidence="1">
    <location>
        <begin position="999"/>
        <end position="1038"/>
    </location>
</feature>
<feature type="non-terminal residue" evidence="2">
    <location>
        <position position="1"/>
    </location>
</feature>
<evidence type="ECO:0000313" key="2">
    <source>
        <dbReference type="EMBL" id="KAF8564150.1"/>
    </source>
</evidence>
<proteinExistence type="predicted"/>
<keyword evidence="3" id="KW-1185">Reference proteome</keyword>
<gene>
    <name evidence="2" type="ORF">P879_05486</name>
</gene>
<dbReference type="EMBL" id="JTDF01009519">
    <property type="protein sequence ID" value="KAF8564150.1"/>
    <property type="molecule type" value="Genomic_DNA"/>
</dbReference>
<accession>A0A8T0D8L0</accession>
<comment type="caution">
    <text evidence="2">The sequence shown here is derived from an EMBL/GenBank/DDBJ whole genome shotgun (WGS) entry which is preliminary data.</text>
</comment>
<feature type="compositionally biased region" description="Basic and acidic residues" evidence="1">
    <location>
        <begin position="1"/>
        <end position="17"/>
    </location>
</feature>
<feature type="compositionally biased region" description="Polar residues" evidence="1">
    <location>
        <begin position="1012"/>
        <end position="1025"/>
    </location>
</feature>
<feature type="region of interest" description="Disordered" evidence="1">
    <location>
        <begin position="1"/>
        <end position="23"/>
    </location>
</feature>
<dbReference type="OrthoDB" id="6274039at2759"/>
<reference evidence="2 3" key="1">
    <citation type="submission" date="2019-07" db="EMBL/GenBank/DDBJ databases">
        <title>Annotation for the trematode Paragonimus westermani.</title>
        <authorList>
            <person name="Choi Y.-J."/>
        </authorList>
    </citation>
    <scope>NUCLEOTIDE SEQUENCE [LARGE SCALE GENOMIC DNA]</scope>
    <source>
        <strain evidence="2">180907_Pwestermani</strain>
    </source>
</reference>
<organism evidence="2 3">
    <name type="scientific">Paragonimus westermani</name>
    <dbReference type="NCBI Taxonomy" id="34504"/>
    <lineage>
        <taxon>Eukaryota</taxon>
        <taxon>Metazoa</taxon>
        <taxon>Spiralia</taxon>
        <taxon>Lophotrochozoa</taxon>
        <taxon>Platyhelminthes</taxon>
        <taxon>Trematoda</taxon>
        <taxon>Digenea</taxon>
        <taxon>Plagiorchiida</taxon>
        <taxon>Troglotremata</taxon>
        <taxon>Troglotrematidae</taxon>
        <taxon>Paragonimus</taxon>
    </lineage>
</organism>
<evidence type="ECO:0000313" key="3">
    <source>
        <dbReference type="Proteomes" id="UP000699462"/>
    </source>
</evidence>
<name>A0A8T0D8L0_9TREM</name>
<sequence>SLSVSREETLSVHRPPDNARLTGRTPFAAYGTELTCNTAKVVNLEKISGSMGTISGSSIYRRRTESVLTELPVVNRRSFSQVIRSSTTGQQPSFPPEVPQDTHIMSATDSGHTLTVFEEHISSHSIVTAPEQDLLHVPATSRTTRTIETSVVDTIIPPPVSARSAVRKRAGRTEQKNIYKPPDRRHAVIRTASRVLERRPSNLLQYRLDPEIGRKFVYSTLPATHMVNDAYPTVSVHVPEINKRRITPHLVQPTAQMRFMEPARRPHSVSRMQYVADNVRTSHSLPSHSSCYDDAVTAPSVLPGEAISRSRKVSSVDVLYGARQVPLASSVSLGICRNCSERAESFAWDGASFDGLPLCSTGKNLDCVSPSDAPEHFGGRGPRSLHRRFTDPILTLPCFRPTVDICPHNNEYELLKSPTQRPHTSLLTTTYQAEYNGAQWEQARTNFTTVKSVSSPVTVRYLYQPLYASDTPQTPKESQCGELVSPIQPRTMNAMCSQTEQPLHHNLDTVQLSRWRSQLNPPPRCQIARAMCVPYVRQFRIPPPPIFMHTITSVEDPVQACVQTVPRDSDSNTCVLHDAIYYPPVIPASDGTFIVSVSPEMPFPDVPKRPLYPHHPPATGFGYTQLSSQPTFDNTAVGRVSTTYRDEYGDPGKLANPIIGTRHDGYTGFYVPFSSVPVKENQERLRASKNHTATVPPAVTPNYPSKSMKKSAEIEKEYIPRSGRSSPVMQTAVSGLQTVPVSSQKLVKSHTKKEGTTVSTLSGHLLQKSKSTPSFISGTHCSSSDTLANTADYSEWSTSQPKVSFHKSVEGYATENQRPRAYSCVTRESVVLGISPTDIHLPRGSNMKARKVSTRVSVVKSLSPESSTTTSHFDKDRKSRSISPRKVKTKDISRRATRKPSESRGNRTPIVFRPGQPLPQRSRKSMAKVSSKLQCGLRAKQTEKTRTASDHGCCAMCNPPQFITFSYCGCSSVAGSPIPIAISPCPCYWHLPVPKTTQSPMMVGSPKPSLPSKATESPHTSTDSMDLSEKLPSPSPLTETSFFAKNHRPLLEQRSPPSSASGNLSTPTDHVVRLFTSCINHHFAISTLREGDFFVAQSVRFLL</sequence>
<protein>
    <submittedName>
        <fullName evidence="2">Uncharacterized protein</fullName>
    </submittedName>
</protein>
<evidence type="ECO:0000256" key="1">
    <source>
        <dbReference type="SAM" id="MobiDB-lite"/>
    </source>
</evidence>
<feature type="compositionally biased region" description="Basic and acidic residues" evidence="1">
    <location>
        <begin position="889"/>
        <end position="905"/>
    </location>
</feature>